<feature type="binding site" evidence="8">
    <location>
        <position position="512"/>
    </location>
    <ligand>
        <name>Mg(2+)</name>
        <dbReference type="ChEBI" id="CHEBI:18420"/>
    </ligand>
</feature>
<keyword evidence="6 9" id="KW-0786">Thiamine pyrophosphate</keyword>
<evidence type="ECO:0000256" key="5">
    <source>
        <dbReference type="ARBA" id="ARBA00022842"/>
    </source>
</evidence>
<dbReference type="CDD" id="cd02005">
    <property type="entry name" value="TPP_PDC_IPDC"/>
    <property type="match status" value="1"/>
</dbReference>
<dbReference type="InterPro" id="IPR012110">
    <property type="entry name" value="PDC/IPDC-like"/>
</dbReference>
<evidence type="ECO:0000313" key="14">
    <source>
        <dbReference type="Proteomes" id="UP000094565"/>
    </source>
</evidence>
<dbReference type="GO" id="GO:0004737">
    <property type="term" value="F:pyruvate decarboxylase activity"/>
    <property type="evidence" value="ECO:0007669"/>
    <property type="project" value="TreeGrafter"/>
</dbReference>
<dbReference type="GO" id="GO:0005829">
    <property type="term" value="C:cytosol"/>
    <property type="evidence" value="ECO:0007669"/>
    <property type="project" value="TreeGrafter"/>
</dbReference>
<evidence type="ECO:0000256" key="7">
    <source>
        <dbReference type="ARBA" id="ARBA00023239"/>
    </source>
</evidence>
<dbReference type="AlphaFoldDB" id="A0A1B2J716"/>
<dbReference type="PANTHER" id="PTHR43452:SF3">
    <property type="entry name" value="TRANSAMINATED AMINO ACID DECARBOXYLASE"/>
    <property type="match status" value="1"/>
</dbReference>
<feature type="binding site" evidence="8">
    <location>
        <position position="514"/>
    </location>
    <ligand>
        <name>Mg(2+)</name>
        <dbReference type="ChEBI" id="CHEBI:18420"/>
    </ligand>
</feature>
<keyword evidence="3 8" id="KW-0479">Metal-binding</keyword>
<keyword evidence="7" id="KW-0456">Lyase</keyword>
<gene>
    <name evidence="13" type="primary">ARO10</name>
    <name evidence="13" type="ORF">ATY40_BA7500087</name>
</gene>
<dbReference type="InterPro" id="IPR011766">
    <property type="entry name" value="TPP_enzyme_TPP-bd"/>
</dbReference>
<proteinExistence type="inferred from homology"/>
<dbReference type="InterPro" id="IPR047213">
    <property type="entry name" value="TPP_PYR_PDC_IPDC-like"/>
</dbReference>
<evidence type="ECO:0000256" key="9">
    <source>
        <dbReference type="RuleBase" id="RU362132"/>
    </source>
</evidence>
<dbReference type="Proteomes" id="UP000094565">
    <property type="component" value="Chromosome 1"/>
</dbReference>
<feature type="domain" description="Thiamine pyrophosphate enzyme N-terminal TPP-binding" evidence="12">
    <location>
        <begin position="32"/>
        <end position="133"/>
    </location>
</feature>
<reference evidence="13 14" key="1">
    <citation type="submission" date="2016-02" db="EMBL/GenBank/DDBJ databases">
        <title>Comparative genomic and transcriptomic foundation for Pichia pastoris.</title>
        <authorList>
            <person name="Love K.R."/>
            <person name="Shah K.A."/>
            <person name="Whittaker C.A."/>
            <person name="Wu J."/>
            <person name="Bartlett M.C."/>
            <person name="Ma D."/>
            <person name="Leeson R.L."/>
            <person name="Priest M."/>
            <person name="Young S.K."/>
            <person name="Love J.C."/>
        </authorList>
    </citation>
    <scope>NUCLEOTIDE SEQUENCE [LARGE SCALE GENOMIC DNA]</scope>
    <source>
        <strain evidence="13 14">ATCC 28485</strain>
    </source>
</reference>
<dbReference type="InterPro" id="IPR029035">
    <property type="entry name" value="DHS-like_NAD/FAD-binding_dom"/>
</dbReference>
<keyword evidence="4" id="KW-0210">Decarboxylase</keyword>
<dbReference type="InterPro" id="IPR029061">
    <property type="entry name" value="THDP-binding"/>
</dbReference>
<dbReference type="GO" id="GO:0005634">
    <property type="term" value="C:nucleus"/>
    <property type="evidence" value="ECO:0007669"/>
    <property type="project" value="TreeGrafter"/>
</dbReference>
<evidence type="ECO:0000313" key="13">
    <source>
        <dbReference type="EMBL" id="ANZ73782.1"/>
    </source>
</evidence>
<dbReference type="Pfam" id="PF00205">
    <property type="entry name" value="TPP_enzyme_M"/>
    <property type="match status" value="1"/>
</dbReference>
<dbReference type="Gene3D" id="3.40.50.970">
    <property type="match status" value="2"/>
</dbReference>
<dbReference type="FunFam" id="3.40.50.970:FF:000024">
    <property type="entry name" value="Pyruvate decarboxylase isozyme"/>
    <property type="match status" value="1"/>
</dbReference>
<comment type="cofactor">
    <cofactor evidence="8">
        <name>Mg(2+)</name>
        <dbReference type="ChEBI" id="CHEBI:18420"/>
    </cofactor>
    <text evidence="8">Binds 1 Mg(2+) per subunit.</text>
</comment>
<dbReference type="Gene3D" id="3.40.50.1220">
    <property type="entry name" value="TPP-binding domain"/>
    <property type="match status" value="1"/>
</dbReference>
<feature type="binding site" evidence="8">
    <location>
        <position position="485"/>
    </location>
    <ligand>
        <name>Mg(2+)</name>
        <dbReference type="ChEBI" id="CHEBI:18420"/>
    </ligand>
</feature>
<organism evidence="13 14">
    <name type="scientific">Komagataella pastoris</name>
    <name type="common">Yeast</name>
    <name type="synonym">Pichia pastoris</name>
    <dbReference type="NCBI Taxonomy" id="4922"/>
    <lineage>
        <taxon>Eukaryota</taxon>
        <taxon>Fungi</taxon>
        <taxon>Dikarya</taxon>
        <taxon>Ascomycota</taxon>
        <taxon>Saccharomycotina</taxon>
        <taxon>Pichiomycetes</taxon>
        <taxon>Pichiales</taxon>
        <taxon>Pichiaceae</taxon>
        <taxon>Komagataella</taxon>
    </lineage>
</organism>
<evidence type="ECO:0000259" key="11">
    <source>
        <dbReference type="Pfam" id="PF02775"/>
    </source>
</evidence>
<dbReference type="InterPro" id="IPR012000">
    <property type="entry name" value="Thiamin_PyroP_enz_cen_dom"/>
</dbReference>
<keyword evidence="14" id="KW-1185">Reference proteome</keyword>
<comment type="similarity">
    <text evidence="2 9">Belongs to the TPP enzyme family.</text>
</comment>
<feature type="domain" description="Thiamine pyrophosphate enzyme TPP-binding" evidence="11">
    <location>
        <begin position="445"/>
        <end position="566"/>
    </location>
</feature>
<dbReference type="OrthoDB" id="308383at2759"/>
<dbReference type="SUPFAM" id="SSF52518">
    <property type="entry name" value="Thiamin diphosphate-binding fold (THDP-binding)"/>
    <property type="match status" value="2"/>
</dbReference>
<feature type="domain" description="Thiamine pyrophosphate enzyme central" evidence="10">
    <location>
        <begin position="239"/>
        <end position="373"/>
    </location>
</feature>
<dbReference type="GO" id="GO:0000287">
    <property type="term" value="F:magnesium ion binding"/>
    <property type="evidence" value="ECO:0007669"/>
    <property type="project" value="InterPro"/>
</dbReference>
<accession>A0A1B2J716</accession>
<dbReference type="SUPFAM" id="SSF52467">
    <property type="entry name" value="DHS-like NAD/FAD-binding domain"/>
    <property type="match status" value="1"/>
</dbReference>
<evidence type="ECO:0000256" key="4">
    <source>
        <dbReference type="ARBA" id="ARBA00022793"/>
    </source>
</evidence>
<comment type="cofactor">
    <cofactor evidence="1">
        <name>thiamine diphosphate</name>
        <dbReference type="ChEBI" id="CHEBI:58937"/>
    </cofactor>
</comment>
<dbReference type="FunFam" id="3.40.50.970:FF:000019">
    <property type="entry name" value="Pyruvate decarboxylase isozyme"/>
    <property type="match status" value="1"/>
</dbReference>
<name>A0A1B2J716_PICPA</name>
<keyword evidence="5 8" id="KW-0460">Magnesium</keyword>
<dbReference type="EMBL" id="CP014584">
    <property type="protein sequence ID" value="ANZ73782.1"/>
    <property type="molecule type" value="Genomic_DNA"/>
</dbReference>
<evidence type="ECO:0000256" key="8">
    <source>
        <dbReference type="PIRSR" id="PIRSR036565-2"/>
    </source>
</evidence>
<sequence>MVPVPDIAYHTFNELDHSWSQAPDASNYTLPLGEYIFRRIQSLGVSSVFGVPGDFNLNLLEHLYAVDGMSWVGCANELNSAYAADGYSRASNKLGCVITTFGVGELSAINGISGAFSEYVPVLHIVGTTPRSAKIAKNNHTHHLVPKLSVFEPSDHFTYEKMVAPVSCHQETIVNAIDAPNQIDTLIKQILKYKRPGYLFLPSDLADTNVDGDFLIQKTAQQFYHSVDTNQSLTQTIATKILDKIYNCSNPAVLGDILCDRFQVTEHVRAFVKNASIKSFSTFMGKSVLDESDPRYIGTYNGVESNNEVIEYFQASDLILHIGNYYNEINSGHDTLYNNIDEEQLILMHPEYIKVGAELFRNVNFVHVLDLMLQMMDVSQIPQGIIPTLSKREINHIEHISSSTPISQTHLLHKLQDFIEEDDIVVVETGSIMFGLPDLILPKGARLIGQHFYLSIGYALPAALGVGIAMKDINSKGRLILLEGDGSAQMTIQEFGNYIYQEITPIIFLLNNSGYTVERIIKGPEREYNDILPNWNWTEIFKTFGDKYESKSETKKIETIEALDQVLLYTNNNNSKLKLFEVILDQMDVPWRFSYMTAASKNKAKTIS</sequence>
<evidence type="ECO:0000256" key="6">
    <source>
        <dbReference type="ARBA" id="ARBA00023052"/>
    </source>
</evidence>
<dbReference type="GO" id="GO:0030976">
    <property type="term" value="F:thiamine pyrophosphate binding"/>
    <property type="evidence" value="ECO:0007669"/>
    <property type="project" value="InterPro"/>
</dbReference>
<evidence type="ECO:0000256" key="1">
    <source>
        <dbReference type="ARBA" id="ARBA00001964"/>
    </source>
</evidence>
<dbReference type="Pfam" id="PF02775">
    <property type="entry name" value="TPP_enzyme_C"/>
    <property type="match status" value="1"/>
</dbReference>
<evidence type="ECO:0000259" key="10">
    <source>
        <dbReference type="Pfam" id="PF00205"/>
    </source>
</evidence>
<dbReference type="CDD" id="cd07038">
    <property type="entry name" value="TPP_PYR_PDC_IPDC_like"/>
    <property type="match status" value="1"/>
</dbReference>
<dbReference type="GO" id="GO:0000949">
    <property type="term" value="P:aromatic amino acid family catabolic process to alcohol via Ehrlich pathway"/>
    <property type="evidence" value="ECO:0007669"/>
    <property type="project" value="TreeGrafter"/>
</dbReference>
<protein>
    <submittedName>
        <fullName evidence="13">BA75_00087T0</fullName>
    </submittedName>
</protein>
<evidence type="ECO:0000256" key="3">
    <source>
        <dbReference type="ARBA" id="ARBA00022723"/>
    </source>
</evidence>
<dbReference type="PIRSF" id="PIRSF036565">
    <property type="entry name" value="Pyruvt_ip_decrb"/>
    <property type="match status" value="1"/>
</dbReference>
<dbReference type="PANTHER" id="PTHR43452">
    <property type="entry name" value="PYRUVATE DECARBOXYLASE"/>
    <property type="match status" value="1"/>
</dbReference>
<evidence type="ECO:0000256" key="2">
    <source>
        <dbReference type="ARBA" id="ARBA00007812"/>
    </source>
</evidence>
<dbReference type="Pfam" id="PF02776">
    <property type="entry name" value="TPP_enzyme_N"/>
    <property type="match status" value="1"/>
</dbReference>
<dbReference type="InterPro" id="IPR047214">
    <property type="entry name" value="TPP_PDC_IPDC"/>
</dbReference>
<dbReference type="InterPro" id="IPR012001">
    <property type="entry name" value="Thiamin_PyroP_enz_TPP-bd_dom"/>
</dbReference>
<evidence type="ECO:0000259" key="12">
    <source>
        <dbReference type="Pfam" id="PF02776"/>
    </source>
</evidence>